<proteinExistence type="predicted"/>
<sequence>MVHLYILSSNQPSIYTYSSSLKFISSSKPKNGLPKLAPKASTKPHKNLPCPHNHSPESLTPSLIPPPRPTLLRQLPPRGHHHHHLQTLFPLLYHPLHQPCSSLPSYLNHHHNHSHSWLDRKTHNSQRLLIIKRRPPSELPTGFIHSMDFNLYITSMRRIRH</sequence>
<gene>
    <name evidence="2" type="ORF">HS088_TW22G00047</name>
</gene>
<dbReference type="EMBL" id="JAAARO010000022">
    <property type="protein sequence ID" value="KAF5726370.1"/>
    <property type="molecule type" value="Genomic_DNA"/>
</dbReference>
<evidence type="ECO:0000313" key="3">
    <source>
        <dbReference type="Proteomes" id="UP000593562"/>
    </source>
</evidence>
<dbReference type="AlphaFoldDB" id="A0A7J7BWT5"/>
<name>A0A7J7BWT5_TRIWF</name>
<protein>
    <submittedName>
        <fullName evidence="2">Uncharacterized protein</fullName>
    </submittedName>
</protein>
<reference evidence="2 3" key="1">
    <citation type="journal article" date="2020" name="Nat. Commun.">
        <title>Genome of Tripterygium wilfordii and identification of cytochrome P450 involved in triptolide biosynthesis.</title>
        <authorList>
            <person name="Tu L."/>
            <person name="Su P."/>
            <person name="Zhang Z."/>
            <person name="Gao L."/>
            <person name="Wang J."/>
            <person name="Hu T."/>
            <person name="Zhou J."/>
            <person name="Zhang Y."/>
            <person name="Zhao Y."/>
            <person name="Liu Y."/>
            <person name="Song Y."/>
            <person name="Tong Y."/>
            <person name="Lu Y."/>
            <person name="Yang J."/>
            <person name="Xu C."/>
            <person name="Jia M."/>
            <person name="Peters R.J."/>
            <person name="Huang L."/>
            <person name="Gao W."/>
        </authorList>
    </citation>
    <scope>NUCLEOTIDE SEQUENCE [LARGE SCALE GENOMIC DNA]</scope>
    <source>
        <strain evidence="3">cv. XIE 37</strain>
        <tissue evidence="2">Leaf</tissue>
    </source>
</reference>
<evidence type="ECO:0000256" key="1">
    <source>
        <dbReference type="SAM" id="MobiDB-lite"/>
    </source>
</evidence>
<keyword evidence="3" id="KW-1185">Reference proteome</keyword>
<evidence type="ECO:0000313" key="2">
    <source>
        <dbReference type="EMBL" id="KAF5726370.1"/>
    </source>
</evidence>
<dbReference type="Proteomes" id="UP000593562">
    <property type="component" value="Unassembled WGS sequence"/>
</dbReference>
<dbReference type="InParanoid" id="A0A7J7BWT5"/>
<feature type="region of interest" description="Disordered" evidence="1">
    <location>
        <begin position="28"/>
        <end position="65"/>
    </location>
</feature>
<comment type="caution">
    <text evidence="2">The sequence shown here is derived from an EMBL/GenBank/DDBJ whole genome shotgun (WGS) entry which is preliminary data.</text>
</comment>
<accession>A0A7J7BWT5</accession>
<organism evidence="2 3">
    <name type="scientific">Tripterygium wilfordii</name>
    <name type="common">Thunder God vine</name>
    <dbReference type="NCBI Taxonomy" id="458696"/>
    <lineage>
        <taxon>Eukaryota</taxon>
        <taxon>Viridiplantae</taxon>
        <taxon>Streptophyta</taxon>
        <taxon>Embryophyta</taxon>
        <taxon>Tracheophyta</taxon>
        <taxon>Spermatophyta</taxon>
        <taxon>Magnoliopsida</taxon>
        <taxon>eudicotyledons</taxon>
        <taxon>Gunneridae</taxon>
        <taxon>Pentapetalae</taxon>
        <taxon>rosids</taxon>
        <taxon>fabids</taxon>
        <taxon>Celastrales</taxon>
        <taxon>Celastraceae</taxon>
        <taxon>Tripterygium</taxon>
    </lineage>
</organism>